<dbReference type="AlphaFoldDB" id="A0A915D3M1"/>
<dbReference type="Pfam" id="PF08696">
    <property type="entry name" value="Dna2"/>
    <property type="match status" value="1"/>
</dbReference>
<evidence type="ECO:0000256" key="5">
    <source>
        <dbReference type="ARBA" id="ARBA00022741"/>
    </source>
</evidence>
<dbReference type="GO" id="GO:0051536">
    <property type="term" value="F:iron-sulfur cluster binding"/>
    <property type="evidence" value="ECO:0007669"/>
    <property type="project" value="UniProtKB-KW"/>
</dbReference>
<keyword evidence="4" id="KW-0479">Metal-binding</keyword>
<protein>
    <submittedName>
        <fullName evidence="14">PD-(D/E)XK endonuclease-like domain-containing protein</fullName>
    </submittedName>
</protein>
<reference evidence="14" key="1">
    <citation type="submission" date="2022-11" db="UniProtKB">
        <authorList>
            <consortium name="WormBaseParasite"/>
        </authorList>
    </citation>
    <scope>IDENTIFICATION</scope>
</reference>
<feature type="domain" description="PD-(D/E)XK endonuclease-like" evidence="12">
    <location>
        <begin position="322"/>
        <end position="444"/>
    </location>
</feature>
<sequence>MCTRPHSQYWTRHSYAIMNIPSALKIGSQSPGKDDSWSSWDEDEEVQCVKSNHSATNKENQPVLATESMQCKSSDALDGSFRRSSKLVLRDVTLPKEGSAKRAAALMLDQTQNGISCEIKRFRSSESIGANYNKTSPHRPVKTRPKSTKLLQNSSTINGFPALNNYENHVLLKVVSVEQIAGAFKIVGHQLFGQSSLTVLLKDMWRNSVFPAGSMLRLIDPLKLSETVYEVSANLGLLIVEPETLLSSTAMAQALNVVHELFQFSIAKRPAQFSEKFLLDKWIPASLKISFDPKCLKPLTKKSPVCLNHLEDIEDCIWTPTIGFKGKIDVSYRANSSVVKQDVRALELKTGKSYAGSIEHQTQVLIYSLMLSENCNSGRILPANVLYLKDNQARQVDPLAGELKGILQMRNRLAPSFAHLSLNSLPAPLTAARQCSSCQFAVTCALADRSTSSSQRLIDYDLTSDMDAFFKKSLDHLNLEEIKYASQWTEWLFAEWRSAKAKSEDVRLFRESPDQRQLHGSCLANLRLNTSCEVEGYRSSYLLTFSREDGSSVLHDSMEKLPFEVGNMIVVSTSSAYALIMGSVHSIRGSV</sequence>
<comment type="similarity">
    <text evidence="2">Belongs to the DNA2/NAM7 helicase family.</text>
</comment>
<proteinExistence type="inferred from homology"/>
<evidence type="ECO:0000256" key="2">
    <source>
        <dbReference type="ARBA" id="ARBA00007913"/>
    </source>
</evidence>
<dbReference type="Proteomes" id="UP000887574">
    <property type="component" value="Unplaced"/>
</dbReference>
<comment type="cofactor">
    <cofactor evidence="1">
        <name>[4Fe-4S] cluster</name>
        <dbReference type="ChEBI" id="CHEBI:49883"/>
    </cofactor>
</comment>
<organism evidence="13 14">
    <name type="scientific">Ditylenchus dipsaci</name>
    <dbReference type="NCBI Taxonomy" id="166011"/>
    <lineage>
        <taxon>Eukaryota</taxon>
        <taxon>Metazoa</taxon>
        <taxon>Ecdysozoa</taxon>
        <taxon>Nematoda</taxon>
        <taxon>Chromadorea</taxon>
        <taxon>Rhabditida</taxon>
        <taxon>Tylenchina</taxon>
        <taxon>Tylenchomorpha</taxon>
        <taxon>Sphaerularioidea</taxon>
        <taxon>Anguinidae</taxon>
        <taxon>Anguininae</taxon>
        <taxon>Ditylenchus</taxon>
    </lineage>
</organism>
<keyword evidence="10" id="KW-0411">Iron-sulfur</keyword>
<evidence type="ECO:0000256" key="9">
    <source>
        <dbReference type="ARBA" id="ARBA00023004"/>
    </source>
</evidence>
<keyword evidence="9" id="KW-0408">Iron</keyword>
<evidence type="ECO:0000313" key="14">
    <source>
        <dbReference type="WBParaSite" id="jg15565"/>
    </source>
</evidence>
<name>A0A915D3M1_9BILA</name>
<dbReference type="Gene3D" id="3.90.320.10">
    <property type="match status" value="1"/>
</dbReference>
<dbReference type="InterPro" id="IPR011604">
    <property type="entry name" value="PDDEXK-like_dom_sf"/>
</dbReference>
<accession>A0A915D3M1</accession>
<keyword evidence="6" id="KW-0378">Hydrolase</keyword>
<dbReference type="Pfam" id="PF12705">
    <property type="entry name" value="PDDEXK_1"/>
    <property type="match status" value="1"/>
</dbReference>
<dbReference type="GO" id="GO:0004386">
    <property type="term" value="F:helicase activity"/>
    <property type="evidence" value="ECO:0007669"/>
    <property type="project" value="UniProtKB-KW"/>
</dbReference>
<evidence type="ECO:0000256" key="10">
    <source>
        <dbReference type="ARBA" id="ARBA00023014"/>
    </source>
</evidence>
<dbReference type="GO" id="GO:0016787">
    <property type="term" value="F:hydrolase activity"/>
    <property type="evidence" value="ECO:0007669"/>
    <property type="project" value="UniProtKB-KW"/>
</dbReference>
<keyword evidence="3" id="KW-0540">Nuclease</keyword>
<dbReference type="PANTHER" id="PTHR36531">
    <property type="entry name" value="CRISPR-ASSOCIATED EXONUCLEASE CAS4"/>
    <property type="match status" value="1"/>
</dbReference>
<evidence type="ECO:0000259" key="11">
    <source>
        <dbReference type="Pfam" id="PF08696"/>
    </source>
</evidence>
<dbReference type="GO" id="GO:0005524">
    <property type="term" value="F:ATP binding"/>
    <property type="evidence" value="ECO:0007669"/>
    <property type="project" value="UniProtKB-KW"/>
</dbReference>
<evidence type="ECO:0000256" key="8">
    <source>
        <dbReference type="ARBA" id="ARBA00022840"/>
    </source>
</evidence>
<evidence type="ECO:0000256" key="4">
    <source>
        <dbReference type="ARBA" id="ARBA00022723"/>
    </source>
</evidence>
<keyword evidence="5" id="KW-0547">Nucleotide-binding</keyword>
<keyword evidence="13" id="KW-1185">Reference proteome</keyword>
<keyword evidence="7" id="KW-0347">Helicase</keyword>
<evidence type="ECO:0000256" key="6">
    <source>
        <dbReference type="ARBA" id="ARBA00022801"/>
    </source>
</evidence>
<evidence type="ECO:0000256" key="1">
    <source>
        <dbReference type="ARBA" id="ARBA00001966"/>
    </source>
</evidence>
<dbReference type="WBParaSite" id="jg15565">
    <property type="protein sequence ID" value="jg15565"/>
    <property type="gene ID" value="jg15565"/>
</dbReference>
<keyword evidence="8" id="KW-0067">ATP-binding</keyword>
<feature type="domain" description="DNA replication factor Dna2 N-terminal" evidence="11">
    <location>
        <begin position="196"/>
        <end position="255"/>
    </location>
</feature>
<dbReference type="InterPro" id="IPR051827">
    <property type="entry name" value="Cas4_exonuclease"/>
</dbReference>
<evidence type="ECO:0000256" key="3">
    <source>
        <dbReference type="ARBA" id="ARBA00022722"/>
    </source>
</evidence>
<evidence type="ECO:0000259" key="12">
    <source>
        <dbReference type="Pfam" id="PF12705"/>
    </source>
</evidence>
<evidence type="ECO:0000256" key="7">
    <source>
        <dbReference type="ARBA" id="ARBA00022806"/>
    </source>
</evidence>
<evidence type="ECO:0000313" key="13">
    <source>
        <dbReference type="Proteomes" id="UP000887574"/>
    </source>
</evidence>
<dbReference type="GO" id="GO:0046872">
    <property type="term" value="F:metal ion binding"/>
    <property type="evidence" value="ECO:0007669"/>
    <property type="project" value="UniProtKB-KW"/>
</dbReference>
<dbReference type="GO" id="GO:0004518">
    <property type="term" value="F:nuclease activity"/>
    <property type="evidence" value="ECO:0007669"/>
    <property type="project" value="UniProtKB-KW"/>
</dbReference>
<dbReference type="InterPro" id="IPR014808">
    <property type="entry name" value="DNA_replication_fac_Dna2_N"/>
</dbReference>
<dbReference type="PANTHER" id="PTHR36531:SF6">
    <property type="entry name" value="DNA REPLICATION ATP-DEPENDENT HELICASE_NUCLEASE DNA2"/>
    <property type="match status" value="1"/>
</dbReference>
<dbReference type="InterPro" id="IPR038726">
    <property type="entry name" value="PDDEXK_AddAB-type"/>
</dbReference>